<dbReference type="EMBL" id="BSOW01000069">
    <property type="protein sequence ID" value="GLR92155.1"/>
    <property type="molecule type" value="Genomic_DNA"/>
</dbReference>
<gene>
    <name evidence="1" type="ORF">GCM10007857_88750</name>
</gene>
<accession>A0ABQ6BGU0</accession>
<name>A0ABQ6BGU0_9BRAD</name>
<organism evidence="1 2">
    <name type="scientific">Bradyrhizobium iriomotense</name>
    <dbReference type="NCBI Taxonomy" id="441950"/>
    <lineage>
        <taxon>Bacteria</taxon>
        <taxon>Pseudomonadati</taxon>
        <taxon>Pseudomonadota</taxon>
        <taxon>Alphaproteobacteria</taxon>
        <taxon>Hyphomicrobiales</taxon>
        <taxon>Nitrobacteraceae</taxon>
        <taxon>Bradyrhizobium</taxon>
    </lineage>
</organism>
<dbReference type="Proteomes" id="UP001156905">
    <property type="component" value="Unassembled WGS sequence"/>
</dbReference>
<proteinExistence type="predicted"/>
<sequence>MLIATITFGVLHGAGNADRDIEFGAHDLASLADPLVVGRIAGIHRRTRGTHAGAQLVGERLDIW</sequence>
<evidence type="ECO:0000313" key="2">
    <source>
        <dbReference type="Proteomes" id="UP001156905"/>
    </source>
</evidence>
<protein>
    <submittedName>
        <fullName evidence="1">Uncharacterized protein</fullName>
    </submittedName>
</protein>
<comment type="caution">
    <text evidence="1">The sequence shown here is derived from an EMBL/GenBank/DDBJ whole genome shotgun (WGS) entry which is preliminary data.</text>
</comment>
<keyword evidence="2" id="KW-1185">Reference proteome</keyword>
<reference evidence="2" key="1">
    <citation type="journal article" date="2019" name="Int. J. Syst. Evol. Microbiol.">
        <title>The Global Catalogue of Microorganisms (GCM) 10K type strain sequencing project: providing services to taxonomists for standard genome sequencing and annotation.</title>
        <authorList>
            <consortium name="The Broad Institute Genomics Platform"/>
            <consortium name="The Broad Institute Genome Sequencing Center for Infectious Disease"/>
            <person name="Wu L."/>
            <person name="Ma J."/>
        </authorList>
    </citation>
    <scope>NUCLEOTIDE SEQUENCE [LARGE SCALE GENOMIC DNA]</scope>
    <source>
        <strain evidence="2">NBRC 102520</strain>
    </source>
</reference>
<evidence type="ECO:0000313" key="1">
    <source>
        <dbReference type="EMBL" id="GLR92155.1"/>
    </source>
</evidence>